<feature type="transmembrane region" description="Helical" evidence="2">
    <location>
        <begin position="147"/>
        <end position="165"/>
    </location>
</feature>
<gene>
    <name evidence="3" type="ORF">TrLO_g1249</name>
</gene>
<sequence length="292" mass="31827">MKRRGSGHKDPDKDSTPAEVDNGQPEESERRAHVVEAIETVQVIAALLAGTGITFLDDISSEHNFENEIIRLLVIGFVGLNMYGLIILSTQLFYLRQCLAKDLHMFDPFVLETKDSRYYALKGVLYSMVVCVGVVGLKQYSIRETSIVARFGGMGLVGVGVYCYWSMQRTRKAFADLRKDSKKRAKARLKGSMKAVMAANRLSVFGKASPGGNGWGRKKTISGFDVEKLKAQIAKEEAAEKAKGGERLGEGGKGGEKDGVEEGGEKEGAVPPPPSLTSLVDEVKDHEGKKDV</sequence>
<feature type="transmembrane region" description="Helical" evidence="2">
    <location>
        <begin position="123"/>
        <end position="141"/>
    </location>
</feature>
<evidence type="ECO:0000256" key="2">
    <source>
        <dbReference type="SAM" id="Phobius"/>
    </source>
</evidence>
<feature type="region of interest" description="Disordered" evidence="1">
    <location>
        <begin position="236"/>
        <end position="292"/>
    </location>
</feature>
<protein>
    <submittedName>
        <fullName evidence="3">Uncharacterized protein</fullName>
    </submittedName>
</protein>
<dbReference type="Proteomes" id="UP001165122">
    <property type="component" value="Unassembled WGS sequence"/>
</dbReference>
<feature type="region of interest" description="Disordered" evidence="1">
    <location>
        <begin position="1"/>
        <end position="29"/>
    </location>
</feature>
<keyword evidence="2" id="KW-0812">Transmembrane</keyword>
<organism evidence="3 4">
    <name type="scientific">Triparma laevis f. longispina</name>
    <dbReference type="NCBI Taxonomy" id="1714387"/>
    <lineage>
        <taxon>Eukaryota</taxon>
        <taxon>Sar</taxon>
        <taxon>Stramenopiles</taxon>
        <taxon>Ochrophyta</taxon>
        <taxon>Bolidophyceae</taxon>
        <taxon>Parmales</taxon>
        <taxon>Triparmaceae</taxon>
        <taxon>Triparma</taxon>
    </lineage>
</organism>
<evidence type="ECO:0000256" key="1">
    <source>
        <dbReference type="SAM" id="MobiDB-lite"/>
    </source>
</evidence>
<keyword evidence="4" id="KW-1185">Reference proteome</keyword>
<dbReference type="EMBL" id="BRXW01000600">
    <property type="protein sequence ID" value="GMH68931.1"/>
    <property type="molecule type" value="Genomic_DNA"/>
</dbReference>
<keyword evidence="2" id="KW-1133">Transmembrane helix</keyword>
<feature type="compositionally biased region" description="Basic and acidic residues" evidence="1">
    <location>
        <begin position="236"/>
        <end position="268"/>
    </location>
</feature>
<proteinExistence type="predicted"/>
<reference evidence="4" key="1">
    <citation type="journal article" date="2023" name="Commun. Biol.">
        <title>Genome analysis of Parmales, the sister group of diatoms, reveals the evolutionary specialization of diatoms from phago-mixotrophs to photoautotrophs.</title>
        <authorList>
            <person name="Ban H."/>
            <person name="Sato S."/>
            <person name="Yoshikawa S."/>
            <person name="Yamada K."/>
            <person name="Nakamura Y."/>
            <person name="Ichinomiya M."/>
            <person name="Sato N."/>
            <person name="Blanc-Mathieu R."/>
            <person name="Endo H."/>
            <person name="Kuwata A."/>
            <person name="Ogata H."/>
        </authorList>
    </citation>
    <scope>NUCLEOTIDE SEQUENCE [LARGE SCALE GENOMIC DNA]</scope>
    <source>
        <strain evidence="4">NIES 3700</strain>
    </source>
</reference>
<dbReference type="OrthoDB" id="10383399at2759"/>
<feature type="transmembrane region" description="Helical" evidence="2">
    <location>
        <begin position="69"/>
        <end position="95"/>
    </location>
</feature>
<evidence type="ECO:0000313" key="4">
    <source>
        <dbReference type="Proteomes" id="UP001165122"/>
    </source>
</evidence>
<evidence type="ECO:0000313" key="3">
    <source>
        <dbReference type="EMBL" id="GMH68931.1"/>
    </source>
</evidence>
<accession>A0A9W7AAC0</accession>
<feature type="compositionally biased region" description="Basic and acidic residues" evidence="1">
    <location>
        <begin position="7"/>
        <end position="16"/>
    </location>
</feature>
<dbReference type="AlphaFoldDB" id="A0A9W7AAC0"/>
<feature type="compositionally biased region" description="Basic and acidic residues" evidence="1">
    <location>
        <begin position="281"/>
        <end position="292"/>
    </location>
</feature>
<keyword evidence="2" id="KW-0472">Membrane</keyword>
<comment type="caution">
    <text evidence="3">The sequence shown here is derived from an EMBL/GenBank/DDBJ whole genome shotgun (WGS) entry which is preliminary data.</text>
</comment>
<name>A0A9W7AAC0_9STRA</name>